<dbReference type="Proteomes" id="UP001160390">
    <property type="component" value="Unassembled WGS sequence"/>
</dbReference>
<dbReference type="InterPro" id="IPR036291">
    <property type="entry name" value="NAD(P)-bd_dom_sf"/>
</dbReference>
<evidence type="ECO:0000313" key="5">
    <source>
        <dbReference type="EMBL" id="CAI6073524.1"/>
    </source>
</evidence>
<dbReference type="PANTHER" id="PTHR42748:SF30">
    <property type="entry name" value="NMRA-LIKE DOMAIN-CONTAINING PROTEIN"/>
    <property type="match status" value="1"/>
</dbReference>
<dbReference type="Pfam" id="PF05368">
    <property type="entry name" value="NmrA"/>
    <property type="match status" value="1"/>
</dbReference>
<gene>
    <name evidence="5" type="ORF">CCHLO57077_00017258</name>
</gene>
<protein>
    <recommendedName>
        <fullName evidence="4">NmrA-like domain-containing protein</fullName>
    </recommendedName>
</protein>
<keyword evidence="3" id="KW-0560">Oxidoreductase</keyword>
<sequence>MPAAKKKIIAVVGGTGNIGRAVVAALHESQLFHVRVTTRDPTKGKAKEFADSGIEVVNTNSDDINFKNEVGPPESKMGQIIIDAAIRQRVDHFVFQNLPAACKITNGEVPIVSFDNKEAISDYAKTAGFKTTTNVNLGWVLEVFWLDTYVDAFGGLAQRPDEEGFLSLKVPPMGNDPEVVPWTAVEHDYGDAVLGVFVDPEPWDGKTVWAVSDPRSFQDLVDAYNKISGTKRARRVIPEGALKTKEVNGLFGYCHWPRLVVALARTPSYRRWRSFGP</sequence>
<keyword evidence="6" id="KW-1185">Reference proteome</keyword>
<keyword evidence="2" id="KW-0521">NADP</keyword>
<dbReference type="EMBL" id="CABFNP030000645">
    <property type="protein sequence ID" value="CAI6073524.1"/>
    <property type="molecule type" value="Genomic_DNA"/>
</dbReference>
<feature type="domain" description="NmrA-like" evidence="4">
    <location>
        <begin position="5"/>
        <end position="244"/>
    </location>
</feature>
<evidence type="ECO:0000256" key="1">
    <source>
        <dbReference type="ARBA" id="ARBA00006328"/>
    </source>
</evidence>
<dbReference type="PANTHER" id="PTHR42748">
    <property type="entry name" value="NITROGEN METABOLITE REPRESSION PROTEIN NMRA FAMILY MEMBER"/>
    <property type="match status" value="1"/>
</dbReference>
<evidence type="ECO:0000313" key="6">
    <source>
        <dbReference type="Proteomes" id="UP001160390"/>
    </source>
</evidence>
<reference evidence="5" key="1">
    <citation type="submission" date="2023-01" db="EMBL/GenBank/DDBJ databases">
        <authorList>
            <person name="Piombo E."/>
        </authorList>
    </citation>
    <scope>NUCLEOTIDE SEQUENCE</scope>
</reference>
<organism evidence="5 6">
    <name type="scientific">Clonostachys chloroleuca</name>
    <dbReference type="NCBI Taxonomy" id="1926264"/>
    <lineage>
        <taxon>Eukaryota</taxon>
        <taxon>Fungi</taxon>
        <taxon>Dikarya</taxon>
        <taxon>Ascomycota</taxon>
        <taxon>Pezizomycotina</taxon>
        <taxon>Sordariomycetes</taxon>
        <taxon>Hypocreomycetidae</taxon>
        <taxon>Hypocreales</taxon>
        <taxon>Bionectriaceae</taxon>
        <taxon>Clonostachys</taxon>
    </lineage>
</organism>
<comment type="caution">
    <text evidence="5">The sequence shown here is derived from an EMBL/GenBank/DDBJ whole genome shotgun (WGS) entry which is preliminary data.</text>
</comment>
<dbReference type="GO" id="GO:0005634">
    <property type="term" value="C:nucleus"/>
    <property type="evidence" value="ECO:0007669"/>
    <property type="project" value="TreeGrafter"/>
</dbReference>
<dbReference type="SUPFAM" id="SSF51735">
    <property type="entry name" value="NAD(P)-binding Rossmann-fold domains"/>
    <property type="match status" value="1"/>
</dbReference>
<dbReference type="AlphaFoldDB" id="A0AA35LUA3"/>
<dbReference type="InterPro" id="IPR008030">
    <property type="entry name" value="NmrA-like"/>
</dbReference>
<dbReference type="Gene3D" id="3.40.50.720">
    <property type="entry name" value="NAD(P)-binding Rossmann-like Domain"/>
    <property type="match status" value="1"/>
</dbReference>
<feature type="non-terminal residue" evidence="5">
    <location>
        <position position="277"/>
    </location>
</feature>
<dbReference type="InterPro" id="IPR051164">
    <property type="entry name" value="NmrA-like_oxidored"/>
</dbReference>
<dbReference type="GO" id="GO:0016491">
    <property type="term" value="F:oxidoreductase activity"/>
    <property type="evidence" value="ECO:0007669"/>
    <property type="project" value="UniProtKB-KW"/>
</dbReference>
<accession>A0AA35LUA3</accession>
<evidence type="ECO:0000259" key="4">
    <source>
        <dbReference type="Pfam" id="PF05368"/>
    </source>
</evidence>
<evidence type="ECO:0000256" key="3">
    <source>
        <dbReference type="ARBA" id="ARBA00023002"/>
    </source>
</evidence>
<proteinExistence type="inferred from homology"/>
<dbReference type="Gene3D" id="3.90.25.10">
    <property type="entry name" value="UDP-galactose 4-epimerase, domain 1"/>
    <property type="match status" value="1"/>
</dbReference>
<evidence type="ECO:0000256" key="2">
    <source>
        <dbReference type="ARBA" id="ARBA00022857"/>
    </source>
</evidence>
<comment type="similarity">
    <text evidence="1">Belongs to the NmrA-type oxidoreductase family.</text>
</comment>
<name>A0AA35LUA3_9HYPO</name>